<keyword evidence="3" id="KW-1185">Reference proteome</keyword>
<proteinExistence type="predicted"/>
<dbReference type="HOGENOM" id="CLU_494321_0_0_1"/>
<dbReference type="GeneID" id="3257444"/>
<accession>Q55TS5</accession>
<dbReference type="EMBL" id="AE017344">
    <property type="protein sequence ID" value="AAW43147.1"/>
    <property type="molecule type" value="Genomic_DNA"/>
</dbReference>
<evidence type="ECO:0000313" key="3">
    <source>
        <dbReference type="Proteomes" id="UP000002149"/>
    </source>
</evidence>
<reference evidence="2 3" key="1">
    <citation type="journal article" date="2005" name="Science">
        <title>The genome of the basidiomycetous yeast and human pathogen Cryptococcus neoformans.</title>
        <authorList>
            <person name="Loftus B.J."/>
            <person name="Fung E."/>
            <person name="Roncaglia P."/>
            <person name="Rowley D."/>
            <person name="Amedeo P."/>
            <person name="Bruno D."/>
            <person name="Vamathevan J."/>
            <person name="Miranda M."/>
            <person name="Anderson I.J."/>
            <person name="Fraser J.A."/>
            <person name="Allen J.E."/>
            <person name="Bosdet I.E."/>
            <person name="Brent M.R."/>
            <person name="Chiu R."/>
            <person name="Doering T.L."/>
            <person name="Donlin M.J."/>
            <person name="D'Souza C.A."/>
            <person name="Fox D.S."/>
            <person name="Grinberg V."/>
            <person name="Fu J."/>
            <person name="Fukushima M."/>
            <person name="Haas B.J."/>
            <person name="Huang J.C."/>
            <person name="Janbon G."/>
            <person name="Jones S.J."/>
            <person name="Koo H.L."/>
            <person name="Krzywinski M.I."/>
            <person name="Kwon-Chung J.K."/>
            <person name="Lengeler K.B."/>
            <person name="Maiti R."/>
            <person name="Marra M.A."/>
            <person name="Marra R.E."/>
            <person name="Mathewson C.A."/>
            <person name="Mitchell T.G."/>
            <person name="Pertea M."/>
            <person name="Riggs F.R."/>
            <person name="Salzberg S.L."/>
            <person name="Schein J.E."/>
            <person name="Shvartsbeyn A."/>
            <person name="Shin H."/>
            <person name="Shumway M."/>
            <person name="Specht C.A."/>
            <person name="Suh B.B."/>
            <person name="Tenney A."/>
            <person name="Utterback T.R."/>
            <person name="Wickes B.L."/>
            <person name="Wortman J.R."/>
            <person name="Wye N.H."/>
            <person name="Kronstad J.W."/>
            <person name="Lodge J.K."/>
            <person name="Heitman J."/>
            <person name="Davis R.W."/>
            <person name="Fraser C.M."/>
            <person name="Hyman R.W."/>
        </authorList>
    </citation>
    <scope>NUCLEOTIDE SEQUENCE [LARGE SCALE GENOMIC DNA]</scope>
    <source>
        <strain evidence="3">JEC21 / ATCC MYA-565</strain>
    </source>
</reference>
<organism evidence="2 3">
    <name type="scientific">Cryptococcus deneoformans (strain JEC21 / ATCC MYA-565)</name>
    <name type="common">Cryptococcus neoformans var. neoformans serotype D</name>
    <dbReference type="NCBI Taxonomy" id="214684"/>
    <lineage>
        <taxon>Eukaryota</taxon>
        <taxon>Fungi</taxon>
        <taxon>Dikarya</taxon>
        <taxon>Basidiomycota</taxon>
        <taxon>Agaricomycotina</taxon>
        <taxon>Tremellomycetes</taxon>
        <taxon>Tremellales</taxon>
        <taxon>Cryptococcaceae</taxon>
        <taxon>Cryptococcus</taxon>
        <taxon>Cryptococcus neoformans species complex</taxon>
    </lineage>
</organism>
<dbReference type="PaxDb" id="214684-Q5KIL2"/>
<evidence type="ECO:0000256" key="1">
    <source>
        <dbReference type="SAM" id="MobiDB-lite"/>
    </source>
</evidence>
<dbReference type="AlphaFoldDB" id="Q5KIL2"/>
<dbReference type="KEGG" id="cne:CND02560"/>
<dbReference type="VEuPathDB" id="FungiDB:CND02560"/>
<name>Q5KIL2_CRYD1</name>
<sequence length="551" mass="62983">MRRPRESLDLLQDDETFSQSLGFRWWVNLHCIDAHHDMIFYHDITYSESSAWPKREQKGPSKVILDDPSLHVQGSVVYVWEGQFKGYHVSTEDLFIQVEERAKKQYFSQEECFASGLLGTFDQIEQFKMANPYSHDHYYPSSMASIDDDRASPVFPDLTQHTTLGQNIGTALKSAHKIHFSSALPEMRITSPGPIKPNKAIDTEPGESDSDSPSHKNMNLPGNYRRSPIGPQRLFSHNSTHYSNNRISLEAKLDAREANLLKREAFVKRREVEIVKREHEFEQRLYSAEEASRKRDAKLSDREAILRACEERLGRKWDKLCDNEVEVFELKQNARERFQLLEEVEEINGFLRAKLEPVCQCIRTPHSPAWGTGNVIRPQVQLRYPVWVTVIGKDRKDKAVRVLSITGIPTEANVARTAATEFKNWALPFGHIYRIRLNNNCSEKLSKWASTEAKLIDRYGFEMFFQRVGENTFVRFGPMLDIIFEPVSPNVDISTPVPIPFASASTGSIPGNGQTSKIKKEKVKITPKFPPAIAGLARNQQKPVPEVSPME</sequence>
<protein>
    <submittedName>
        <fullName evidence="2">Expressed protein</fullName>
    </submittedName>
</protein>
<dbReference type="InParanoid" id="Q5KIL2"/>
<dbReference type="RefSeq" id="XP_570454.1">
    <property type="nucleotide sequence ID" value="XM_570454.2"/>
</dbReference>
<accession>Q5KIL2</accession>
<dbReference type="Proteomes" id="UP000002149">
    <property type="component" value="Chromosome 4"/>
</dbReference>
<gene>
    <name evidence="2" type="ordered locus">CND02560</name>
</gene>
<feature type="region of interest" description="Disordered" evidence="1">
    <location>
        <begin position="186"/>
        <end position="237"/>
    </location>
</feature>
<evidence type="ECO:0000313" key="2">
    <source>
        <dbReference type="EMBL" id="AAW43147.1"/>
    </source>
</evidence>